<evidence type="ECO:0000256" key="3">
    <source>
        <dbReference type="ARBA" id="ARBA00023125"/>
    </source>
</evidence>
<dbReference type="GO" id="GO:0017116">
    <property type="term" value="F:single-stranded DNA helicase activity"/>
    <property type="evidence" value="ECO:0007669"/>
    <property type="project" value="TreeGrafter"/>
</dbReference>
<dbReference type="OrthoDB" id="422555at2759"/>
<dbReference type="PRINTS" id="PR01657">
    <property type="entry name" value="MCMFAMILY"/>
</dbReference>
<evidence type="ECO:0000256" key="1">
    <source>
        <dbReference type="ARBA" id="ARBA00022741"/>
    </source>
</evidence>
<evidence type="ECO:0000256" key="2">
    <source>
        <dbReference type="ARBA" id="ARBA00022840"/>
    </source>
</evidence>
<keyword evidence="3 4" id="KW-0238">DNA-binding</keyword>
<feature type="domain" description="MCM C-terminal AAA(+) ATPase" evidence="6">
    <location>
        <begin position="433"/>
        <end position="629"/>
    </location>
</feature>
<keyword evidence="1 4" id="KW-0547">Nucleotide-binding</keyword>
<comment type="similarity">
    <text evidence="4">Belongs to the MCM family.</text>
</comment>
<evidence type="ECO:0000256" key="5">
    <source>
        <dbReference type="SAM" id="MobiDB-lite"/>
    </source>
</evidence>
<evidence type="ECO:0000256" key="4">
    <source>
        <dbReference type="RuleBase" id="RU004070"/>
    </source>
</evidence>
<dbReference type="InterPro" id="IPR033762">
    <property type="entry name" value="MCM_OB"/>
</dbReference>
<dbReference type="InterPro" id="IPR058767">
    <property type="entry name" value="MCM8_N"/>
</dbReference>
<proteinExistence type="inferred from homology"/>
<dbReference type="GO" id="GO:0042555">
    <property type="term" value="C:MCM complex"/>
    <property type="evidence" value="ECO:0007669"/>
    <property type="project" value="TreeGrafter"/>
</dbReference>
<dbReference type="GO" id="GO:0005634">
    <property type="term" value="C:nucleus"/>
    <property type="evidence" value="ECO:0007669"/>
    <property type="project" value="TreeGrafter"/>
</dbReference>
<dbReference type="PROSITE" id="PS50051">
    <property type="entry name" value="MCM_2"/>
    <property type="match status" value="1"/>
</dbReference>
<dbReference type="Gene3D" id="2.40.50.140">
    <property type="entry name" value="Nucleic acid-binding proteins"/>
    <property type="match status" value="1"/>
</dbReference>
<dbReference type="Gene3D" id="2.20.28.10">
    <property type="match status" value="1"/>
</dbReference>
<keyword evidence="8" id="KW-1185">Reference proteome</keyword>
<dbReference type="InterPro" id="IPR031327">
    <property type="entry name" value="MCM"/>
</dbReference>
<dbReference type="Pfam" id="PF17855">
    <property type="entry name" value="MCM_lid"/>
    <property type="match status" value="1"/>
</dbReference>
<name>A0A0M3QXG2_DROBS</name>
<feature type="region of interest" description="Disordered" evidence="5">
    <location>
        <begin position="40"/>
        <end position="59"/>
    </location>
</feature>
<feature type="non-terminal residue" evidence="7">
    <location>
        <position position="809"/>
    </location>
</feature>
<dbReference type="SUPFAM" id="SSF50249">
    <property type="entry name" value="Nucleic acid-binding proteins"/>
    <property type="match status" value="1"/>
</dbReference>
<dbReference type="Pfam" id="PF17207">
    <property type="entry name" value="MCM_OB"/>
    <property type="match status" value="1"/>
</dbReference>
<dbReference type="EMBL" id="CP012526">
    <property type="protein sequence ID" value="ALC45873.1"/>
    <property type="molecule type" value="Genomic_DNA"/>
</dbReference>
<dbReference type="GO" id="GO:0005524">
    <property type="term" value="F:ATP binding"/>
    <property type="evidence" value="ECO:0007669"/>
    <property type="project" value="UniProtKB-KW"/>
</dbReference>
<evidence type="ECO:0000313" key="7">
    <source>
        <dbReference type="EMBL" id="ALC45873.1"/>
    </source>
</evidence>
<dbReference type="OMA" id="RACSVQQ"/>
<evidence type="ECO:0000313" key="8">
    <source>
        <dbReference type="Proteomes" id="UP000494163"/>
    </source>
</evidence>
<feature type="compositionally biased region" description="Polar residues" evidence="5">
    <location>
        <begin position="42"/>
        <end position="55"/>
    </location>
</feature>
<dbReference type="GO" id="GO:0003697">
    <property type="term" value="F:single-stranded DNA binding"/>
    <property type="evidence" value="ECO:0007669"/>
    <property type="project" value="TreeGrafter"/>
</dbReference>
<dbReference type="InterPro" id="IPR012340">
    <property type="entry name" value="NA-bd_OB-fold"/>
</dbReference>
<dbReference type="Pfam" id="PF26065">
    <property type="entry name" value="MCM8_N"/>
    <property type="match status" value="1"/>
</dbReference>
<dbReference type="Proteomes" id="UP000494163">
    <property type="component" value="Chromosome 3R"/>
</dbReference>
<dbReference type="InterPro" id="IPR041562">
    <property type="entry name" value="MCM_lid"/>
</dbReference>
<dbReference type="InterPro" id="IPR027417">
    <property type="entry name" value="P-loop_NTPase"/>
</dbReference>
<dbReference type="SUPFAM" id="SSF52540">
    <property type="entry name" value="P-loop containing nucleoside triphosphate hydrolases"/>
    <property type="match status" value="1"/>
</dbReference>
<sequence>MNTPFNARGCSRSVHGRSRVVGGYRPRYYFRRNGLVIPVGANGNNRGRQEQTQNPRGRKSLGCNFSRRVTRKHAGSLNCSFLLPENYAMPEDGVQVPCIKLDNPKSYPGWRLYFIHDPHTANSELEKRILAAQAHYQRNPLKYDIDSIRNSKAVPIIVGNIIHDDQLTTEWPTLQQNMCEQPLRTMAILGLAMHTVICNYRLDAANTMLTTTTEDYYKEHPNPIPKLYVRPVQFVPVELISQISTALVDTMIAVRGIVRDASDPIYLNWHAFRCTRCQTEQSLRQRGQYLPRPYHCLNQQCAAKDNFLALRKSTYTRVSVRQIIRLEESTLSSLTNYESKDTGEIDIELRQELVDTAHIGQEIIVTGVLKMRTLNAGTIQPTPTSFAAGYGYGAGDLQVYLLACSIQYTRDVQRQFNKCDLEAFALINAEPNCFKLFVHSLAPEVHGHELPKAACLLSLLTAGPSGGVHMLLVGDPGIGKSMVLQSCAQISERSVLINGKCASLAYNQLGVAFSGRNKQVMEAGGLMLAGSTGHCLIDGVDKLASKQSLLLQSMQAGQLGMFLPGTYACLDTHTSIIGCANPQRGRYEQSRYLLQNIRLSAALLKEFHLIYVLLDNPSTSRDISLTQHVHALHAGSKKRAHIAARYALKPKSCKSMYDGSFYNGSGTTEYDEYSVLQEDYDLDKRLELKPEEIADLDLLPPKLMKKFIGYARQNVYPLLNEASMNTIKRHFLEICNNDLKNEHRQIGMGQLLGLIALSKSRARLDLSNIVTPLHVRDVIALLAASIAQTSLGIDKDEASSILAKRSHLQ</sequence>
<gene>
    <name evidence="7" type="ORF">Dbus_chr3Rg623</name>
</gene>
<dbReference type="Pfam" id="PF00493">
    <property type="entry name" value="MCM"/>
    <property type="match status" value="1"/>
</dbReference>
<protein>
    <submittedName>
        <fullName evidence="7">Rec</fullName>
    </submittedName>
</protein>
<dbReference type="PANTHER" id="PTHR11630">
    <property type="entry name" value="DNA REPLICATION LICENSING FACTOR MCM FAMILY MEMBER"/>
    <property type="match status" value="1"/>
</dbReference>
<keyword evidence="2 4" id="KW-0067">ATP-binding</keyword>
<dbReference type="SMART" id="SM00350">
    <property type="entry name" value="MCM"/>
    <property type="match status" value="1"/>
</dbReference>
<dbReference type="InterPro" id="IPR001208">
    <property type="entry name" value="MCM_dom"/>
</dbReference>
<evidence type="ECO:0000259" key="6">
    <source>
        <dbReference type="PROSITE" id="PS50051"/>
    </source>
</evidence>
<dbReference type="STRING" id="30019.A0A0M3QXG2"/>
<accession>A0A0M3QXG2</accession>
<organism evidence="7 8">
    <name type="scientific">Drosophila busckii</name>
    <name type="common">Fruit fly</name>
    <dbReference type="NCBI Taxonomy" id="30019"/>
    <lineage>
        <taxon>Eukaryota</taxon>
        <taxon>Metazoa</taxon>
        <taxon>Ecdysozoa</taxon>
        <taxon>Arthropoda</taxon>
        <taxon>Hexapoda</taxon>
        <taxon>Insecta</taxon>
        <taxon>Pterygota</taxon>
        <taxon>Neoptera</taxon>
        <taxon>Endopterygota</taxon>
        <taxon>Diptera</taxon>
        <taxon>Brachycera</taxon>
        <taxon>Muscomorpha</taxon>
        <taxon>Ephydroidea</taxon>
        <taxon>Drosophilidae</taxon>
        <taxon>Drosophila</taxon>
    </lineage>
</organism>
<dbReference type="PANTHER" id="PTHR11630:SF47">
    <property type="entry name" value="DNA HELICASE MCM8"/>
    <property type="match status" value="1"/>
</dbReference>
<dbReference type="Gene3D" id="3.40.50.300">
    <property type="entry name" value="P-loop containing nucleotide triphosphate hydrolases"/>
    <property type="match status" value="1"/>
</dbReference>
<dbReference type="AlphaFoldDB" id="A0A0M3QXG2"/>
<reference evidence="7 8" key="1">
    <citation type="submission" date="2015-08" db="EMBL/GenBank/DDBJ databases">
        <title>Ancestral chromatin configuration constrains chromatin evolution on differentiating sex chromosomes in Drosophila.</title>
        <authorList>
            <person name="Zhou Q."/>
            <person name="Bachtrog D."/>
        </authorList>
    </citation>
    <scope>NUCLEOTIDE SEQUENCE [LARGE SCALE GENOMIC DNA]</scope>
    <source>
        <tissue evidence="7">Whole larvae</tissue>
    </source>
</reference>